<evidence type="ECO:0000256" key="2">
    <source>
        <dbReference type="SAM" id="Phobius"/>
    </source>
</evidence>
<reference evidence="4" key="1">
    <citation type="journal article" date="2017" name="Proc. Natl. Acad. Sci. U.S.A.">
        <title>Simulation of Deepwater Horizon oil plume reveals substrate specialization within a complex community of hydrocarbon degraders.</title>
        <authorList>
            <person name="Hu P."/>
            <person name="Dubinsky E.A."/>
            <person name="Probst A.J."/>
            <person name="Wang J."/>
            <person name="Sieber C.M.K."/>
            <person name="Tom L.M."/>
            <person name="Gardinali P."/>
            <person name="Banfield J.F."/>
            <person name="Atlas R.M."/>
            <person name="Andersen G.L."/>
        </authorList>
    </citation>
    <scope>NUCLEOTIDE SEQUENCE [LARGE SCALE GENOMIC DNA]</scope>
</reference>
<evidence type="ECO:0000256" key="1">
    <source>
        <dbReference type="PROSITE-ProRule" id="PRU00339"/>
    </source>
</evidence>
<feature type="repeat" description="TPR" evidence="1">
    <location>
        <begin position="580"/>
        <end position="613"/>
    </location>
</feature>
<organism evidence="3 4">
    <name type="scientific">Colwellia psychrerythraea</name>
    <name type="common">Vibrio psychroerythus</name>
    <dbReference type="NCBI Taxonomy" id="28229"/>
    <lineage>
        <taxon>Bacteria</taxon>
        <taxon>Pseudomonadati</taxon>
        <taxon>Pseudomonadota</taxon>
        <taxon>Gammaproteobacteria</taxon>
        <taxon>Alteromonadales</taxon>
        <taxon>Colwelliaceae</taxon>
        <taxon>Colwellia</taxon>
    </lineage>
</organism>
<keyword evidence="2" id="KW-0812">Transmembrane</keyword>
<dbReference type="InterPro" id="IPR019734">
    <property type="entry name" value="TPR_rpt"/>
</dbReference>
<evidence type="ECO:0000313" key="4">
    <source>
        <dbReference type="Proteomes" id="UP000243053"/>
    </source>
</evidence>
<keyword evidence="2" id="KW-0472">Membrane</keyword>
<proteinExistence type="predicted"/>
<dbReference type="AlphaFoldDB" id="A0A1Y5E2U9"/>
<dbReference type="PROSITE" id="PS50005">
    <property type="entry name" value="TPR"/>
    <property type="match status" value="1"/>
</dbReference>
<dbReference type="Proteomes" id="UP000243053">
    <property type="component" value="Unassembled WGS sequence"/>
</dbReference>
<feature type="transmembrane region" description="Helical" evidence="2">
    <location>
        <begin position="251"/>
        <end position="268"/>
    </location>
</feature>
<evidence type="ECO:0000313" key="3">
    <source>
        <dbReference type="EMBL" id="OUR77113.1"/>
    </source>
</evidence>
<dbReference type="Gene3D" id="1.25.40.10">
    <property type="entry name" value="Tetratricopeptide repeat domain"/>
    <property type="match status" value="2"/>
</dbReference>
<dbReference type="InterPro" id="IPR011990">
    <property type="entry name" value="TPR-like_helical_dom_sf"/>
</dbReference>
<keyword evidence="2" id="KW-1133">Transmembrane helix</keyword>
<protein>
    <submittedName>
        <fullName evidence="3">Uncharacterized protein</fullName>
    </submittedName>
</protein>
<comment type="caution">
    <text evidence="3">The sequence shown here is derived from an EMBL/GenBank/DDBJ whole genome shotgun (WGS) entry which is preliminary data.</text>
</comment>
<feature type="transmembrane region" description="Helical" evidence="2">
    <location>
        <begin position="207"/>
        <end position="231"/>
    </location>
</feature>
<feature type="transmembrane region" description="Helical" evidence="2">
    <location>
        <begin position="12"/>
        <end position="30"/>
    </location>
</feature>
<name>A0A1Y5E2U9_COLPS</name>
<accession>A0A1Y5E2U9</accession>
<keyword evidence="1" id="KW-0802">TPR repeat</keyword>
<sequence length="811" mass="94576">MIYNGFELSNLYIVFIVACAIYSFFLNRSFQNNDQEIKKTLRLMGFKVNSKVTKSSILFLHTIASSVFKELGLSSLAARSKQYCTISWLTYKKEENFSFMIFNISSGHHEHSHFDSVVVLTFYDLKKDKNEINKLIEAIDLPEYTEFIDDGKYMSIVIENNSITKNSLTRILHTLGFKLNNKRHNLSSVTKSEQVRSKIKDFRGSVLVTRVLLFILCLYWGNITLYSVTTLSLNLPTDDGYPIPIFWEDSPIAFIVVSLVQLIILSILSKSFFSSFREEDEHQKSKLNFIYSLFIACSFLSLNYLSGIQLENRYSMENYRFEKAAERSIKQNPNLLTVEFKAKKIPLVSLSIIELIKNSEFKKLTSMLDGYHTQLESDIANDMFLYKTYLSFAIEDEKLLHQIMLWKKLQPENPQPLLAEAFYYYGKAWRVRGTKRISLTPEKDIREMKILLSHSKKLLEEAFFDHSYKLISSALLIDVIRPIGDDSTVEQVYENALLKFKASYLLRYRFLISLQPRWGGNYRATQKIIDEAQNYNDTNKQLILLKGYLFEEAGDILAIDGFDQDAGDFYTYGLKFGKNPTLLWKKGKSEYRQKNYSSALSYFNQAIELNSNDHNYYDWRSSTLYHLNKLAESKKDLLLANSLQPNKESYNKRIKELTGKLIKIEGSANYREYFGFSLDGNVLDEKLLSDNNHVNKQDSILYKEALNSIKNNDVEWAAIKLIEAIDINPRQIKYYLTLDMVLGQSRQWQVIINYWKKFITLYPNNERAHFEISGTYHHNKDSKQSLYHMKKASDLGYPEAKTTYKRLMNQR</sequence>
<dbReference type="SMART" id="SM00028">
    <property type="entry name" value="TPR"/>
    <property type="match status" value="1"/>
</dbReference>
<dbReference type="SUPFAM" id="SSF48452">
    <property type="entry name" value="TPR-like"/>
    <property type="match status" value="1"/>
</dbReference>
<feature type="transmembrane region" description="Helical" evidence="2">
    <location>
        <begin position="289"/>
        <end position="306"/>
    </location>
</feature>
<dbReference type="EMBL" id="MAAF01000091">
    <property type="protein sequence ID" value="OUR77113.1"/>
    <property type="molecule type" value="Genomic_DNA"/>
</dbReference>
<gene>
    <name evidence="3" type="ORF">A9Q75_15420</name>
</gene>